<sequence length="342" mass="40885">MYSHFSISAKRRETLKEFHNFVEIEWKESIRHVGTRWLSLLPCVDRILCNYQAFISYFLSLGSDCPKQIQSLLKITEESHVVSEEIEIYLLFCNPIFNNAVKKIEKNSTTVIELFSIMLNLKTSLLSRKTEQFFGFLTNQKLNNLQDKNLKNTITRSFNLFIDEALKYLNNHFDFDEKQNWLFKLTHFQLSQNTFPTYKHFEEIVHHIPQLQKLDFDKLFDEIVTIQSVFKQFIKTNDWKNVKTIPEKWQFIFQKDIELPNMFLFISFLLTLPSSSAFTERVFSVMNIKWRDERNRCSTALIKAELLIYFNYKEDCLEFSKSVKNDKDLIKLAKNQNKYSFK</sequence>
<protein>
    <recommendedName>
        <fullName evidence="3">HAT C-terminal dimerisation domain-containing protein</fullName>
    </recommendedName>
</protein>
<evidence type="ECO:0008006" key="3">
    <source>
        <dbReference type="Google" id="ProtNLM"/>
    </source>
</evidence>
<comment type="caution">
    <text evidence="1">The sequence shown here is derived from an EMBL/GenBank/DDBJ whole genome shotgun (WGS) entry which is preliminary data.</text>
</comment>
<dbReference type="Proteomes" id="UP001160148">
    <property type="component" value="Unassembled WGS sequence"/>
</dbReference>
<organism evidence="1 2">
    <name type="scientific">Macrosiphum euphorbiae</name>
    <name type="common">potato aphid</name>
    <dbReference type="NCBI Taxonomy" id="13131"/>
    <lineage>
        <taxon>Eukaryota</taxon>
        <taxon>Metazoa</taxon>
        <taxon>Ecdysozoa</taxon>
        <taxon>Arthropoda</taxon>
        <taxon>Hexapoda</taxon>
        <taxon>Insecta</taxon>
        <taxon>Pterygota</taxon>
        <taxon>Neoptera</taxon>
        <taxon>Paraneoptera</taxon>
        <taxon>Hemiptera</taxon>
        <taxon>Sternorrhyncha</taxon>
        <taxon>Aphidomorpha</taxon>
        <taxon>Aphidoidea</taxon>
        <taxon>Aphididae</taxon>
        <taxon>Macrosiphini</taxon>
        <taxon>Macrosiphum</taxon>
    </lineage>
</organism>
<dbReference type="PANTHER" id="PTHR37162">
    <property type="entry name" value="HAT FAMILY DIMERISATION DOMAINCONTAINING PROTEIN-RELATED"/>
    <property type="match status" value="1"/>
</dbReference>
<dbReference type="AlphaFoldDB" id="A0AAV0XJA7"/>
<dbReference type="PANTHER" id="PTHR37162:SF1">
    <property type="entry name" value="BED-TYPE DOMAIN-CONTAINING PROTEIN"/>
    <property type="match status" value="1"/>
</dbReference>
<keyword evidence="2" id="KW-1185">Reference proteome</keyword>
<evidence type="ECO:0000313" key="2">
    <source>
        <dbReference type="Proteomes" id="UP001160148"/>
    </source>
</evidence>
<dbReference type="EMBL" id="CARXXK010000005">
    <property type="protein sequence ID" value="CAI6367779.1"/>
    <property type="molecule type" value="Genomic_DNA"/>
</dbReference>
<evidence type="ECO:0000313" key="1">
    <source>
        <dbReference type="EMBL" id="CAI6367779.1"/>
    </source>
</evidence>
<name>A0AAV0XJA7_9HEMI</name>
<reference evidence="1 2" key="1">
    <citation type="submission" date="2023-01" db="EMBL/GenBank/DDBJ databases">
        <authorList>
            <person name="Whitehead M."/>
        </authorList>
    </citation>
    <scope>NUCLEOTIDE SEQUENCE [LARGE SCALE GENOMIC DNA]</scope>
</reference>
<accession>A0AAV0XJA7</accession>
<gene>
    <name evidence="1" type="ORF">MEUPH1_LOCUS22211</name>
</gene>
<proteinExistence type="predicted"/>